<dbReference type="Gene3D" id="3.20.20.380">
    <property type="entry name" value="Copper homeostasis (CutC) domain"/>
    <property type="match status" value="1"/>
</dbReference>
<keyword evidence="4" id="KW-1185">Reference proteome</keyword>
<dbReference type="SUPFAM" id="SSF110395">
    <property type="entry name" value="CutC-like"/>
    <property type="match status" value="1"/>
</dbReference>
<protein>
    <recommendedName>
        <fullName evidence="2">Copper homeostasis protein cutC homolog</fullName>
    </recommendedName>
</protein>
<reference evidence="3 4" key="1">
    <citation type="journal article" date="2015" name="Microbes Environ.">
        <title>Distribution and evolution of nitrogen fixation genes in the phylum bacteroidetes.</title>
        <authorList>
            <person name="Inoue J."/>
            <person name="Oshima K."/>
            <person name="Suda W."/>
            <person name="Sakamoto M."/>
            <person name="Iino T."/>
            <person name="Noda S."/>
            <person name="Hongoh Y."/>
            <person name="Hattori M."/>
            <person name="Ohkuma M."/>
        </authorList>
    </citation>
    <scope>NUCLEOTIDE SEQUENCE [LARGE SCALE GENOMIC DNA]</scope>
    <source>
        <strain evidence="3">JCM 15548</strain>
    </source>
</reference>
<organism evidence="3 4">
    <name type="scientific">Geofilum rubicundum JCM 15548</name>
    <dbReference type="NCBI Taxonomy" id="1236989"/>
    <lineage>
        <taxon>Bacteria</taxon>
        <taxon>Pseudomonadati</taxon>
        <taxon>Bacteroidota</taxon>
        <taxon>Bacteroidia</taxon>
        <taxon>Marinilabiliales</taxon>
        <taxon>Marinilabiliaceae</taxon>
        <taxon>Geofilum</taxon>
    </lineage>
</organism>
<dbReference type="InterPro" id="IPR005627">
    <property type="entry name" value="CutC-like"/>
</dbReference>
<comment type="similarity">
    <text evidence="1">Belongs to the CutC family.</text>
</comment>
<dbReference type="PANTHER" id="PTHR12598:SF0">
    <property type="entry name" value="COPPER HOMEOSTASIS PROTEIN CUTC HOMOLOG"/>
    <property type="match status" value="1"/>
</dbReference>
<accession>A0A0E9LXG4</accession>
<dbReference type="STRING" id="1236989.JCM15548_12065"/>
<dbReference type="InterPro" id="IPR036822">
    <property type="entry name" value="CutC-like_dom_sf"/>
</dbReference>
<proteinExistence type="inferred from homology"/>
<gene>
    <name evidence="3" type="ORF">JCM15548_12065</name>
</gene>
<name>A0A0E9LXG4_9BACT</name>
<sequence length="147" mass="16116">MQNTLDTASIILEACVETLEQCITAEQKGAGRVELCDRLDLDGTTPSEDLIRAVKKALKIPIRVMIRPRGGDFIYTPAELDQMRQSILLCQDIGVDGVVLGILNKDNELDLEAMRPLIELAKPLNVVIHKAIDDTPDTFAPCSNCSP</sequence>
<evidence type="ECO:0000256" key="2">
    <source>
        <dbReference type="ARBA" id="ARBA00019014"/>
    </source>
</evidence>
<comment type="caution">
    <text evidence="3">The sequence shown here is derived from an EMBL/GenBank/DDBJ whole genome shotgun (WGS) entry which is preliminary data.</text>
</comment>
<dbReference type="GO" id="GO:0005507">
    <property type="term" value="F:copper ion binding"/>
    <property type="evidence" value="ECO:0007669"/>
    <property type="project" value="TreeGrafter"/>
</dbReference>
<evidence type="ECO:0000313" key="4">
    <source>
        <dbReference type="Proteomes" id="UP000032900"/>
    </source>
</evidence>
<dbReference type="PANTHER" id="PTHR12598">
    <property type="entry name" value="COPPER HOMEOSTASIS PROTEIN CUTC"/>
    <property type="match status" value="1"/>
</dbReference>
<dbReference type="Pfam" id="PF03932">
    <property type="entry name" value="CutC"/>
    <property type="match status" value="1"/>
</dbReference>
<dbReference type="Proteomes" id="UP000032900">
    <property type="component" value="Unassembled WGS sequence"/>
</dbReference>
<dbReference type="EMBL" id="BAZW01000014">
    <property type="protein sequence ID" value="GAO29836.1"/>
    <property type="molecule type" value="Genomic_DNA"/>
</dbReference>
<dbReference type="RefSeq" id="WP_062124426.1">
    <property type="nucleotide sequence ID" value="NZ_BAZW01000014.1"/>
</dbReference>
<evidence type="ECO:0000313" key="3">
    <source>
        <dbReference type="EMBL" id="GAO29836.1"/>
    </source>
</evidence>
<evidence type="ECO:0000256" key="1">
    <source>
        <dbReference type="ARBA" id="ARBA00007768"/>
    </source>
</evidence>
<dbReference type="AlphaFoldDB" id="A0A0E9LXG4"/>